<name>A0ABT1FU17_9BACT</name>
<proteinExistence type="predicted"/>
<dbReference type="InterPro" id="IPR009061">
    <property type="entry name" value="DNA-bd_dom_put_sf"/>
</dbReference>
<evidence type="ECO:0000313" key="3">
    <source>
        <dbReference type="Proteomes" id="UP001204772"/>
    </source>
</evidence>
<evidence type="ECO:0000313" key="2">
    <source>
        <dbReference type="EMBL" id="MCP1385251.1"/>
    </source>
</evidence>
<dbReference type="NCBIfam" id="TIGR01764">
    <property type="entry name" value="excise"/>
    <property type="match status" value="1"/>
</dbReference>
<gene>
    <name evidence="2" type="ORF">NCI00_22620</name>
</gene>
<dbReference type="Proteomes" id="UP001204772">
    <property type="component" value="Unassembled WGS sequence"/>
</dbReference>
<comment type="caution">
    <text evidence="2">The sequence shown here is derived from an EMBL/GenBank/DDBJ whole genome shotgun (WGS) entry which is preliminary data.</text>
</comment>
<dbReference type="EMBL" id="JAMZEL010000011">
    <property type="protein sequence ID" value="MCP1385251.1"/>
    <property type="molecule type" value="Genomic_DNA"/>
</dbReference>
<sequence>MQTVISTTFTPDELTGLIMAAVERTVRPMIEAAVQPSHSPKLLTRQETARFLGVSLPTLHEWTMNGKITANRIGTRVRYYQTDVEAAVQQINAAKR</sequence>
<protein>
    <submittedName>
        <fullName evidence="2">Helix-turn-helix domain-containing protein</fullName>
    </submittedName>
</protein>
<feature type="domain" description="Helix-turn-helix" evidence="1">
    <location>
        <begin position="42"/>
        <end position="90"/>
    </location>
</feature>
<dbReference type="RefSeq" id="WP_253531536.1">
    <property type="nucleotide sequence ID" value="NZ_JAMZEL010000011.1"/>
</dbReference>
<keyword evidence="3" id="KW-1185">Reference proteome</keyword>
<accession>A0ABT1FU17</accession>
<organism evidence="2 3">
    <name type="scientific">Runella salmonicolor</name>
    <dbReference type="NCBI Taxonomy" id="2950278"/>
    <lineage>
        <taxon>Bacteria</taxon>
        <taxon>Pseudomonadati</taxon>
        <taxon>Bacteroidota</taxon>
        <taxon>Cytophagia</taxon>
        <taxon>Cytophagales</taxon>
        <taxon>Spirosomataceae</taxon>
        <taxon>Runella</taxon>
    </lineage>
</organism>
<dbReference type="Pfam" id="PF12728">
    <property type="entry name" value="HTH_17"/>
    <property type="match status" value="1"/>
</dbReference>
<dbReference type="InterPro" id="IPR041657">
    <property type="entry name" value="HTH_17"/>
</dbReference>
<dbReference type="SUPFAM" id="SSF46955">
    <property type="entry name" value="Putative DNA-binding domain"/>
    <property type="match status" value="1"/>
</dbReference>
<dbReference type="InterPro" id="IPR010093">
    <property type="entry name" value="SinI_DNA-bd"/>
</dbReference>
<reference evidence="2 3" key="1">
    <citation type="submission" date="2022-06" db="EMBL/GenBank/DDBJ databases">
        <title>Runella sp. S5 genome sequencing.</title>
        <authorList>
            <person name="Park S."/>
        </authorList>
    </citation>
    <scope>NUCLEOTIDE SEQUENCE [LARGE SCALE GENOMIC DNA]</scope>
    <source>
        <strain evidence="2 3">S5</strain>
    </source>
</reference>
<evidence type="ECO:0000259" key="1">
    <source>
        <dbReference type="Pfam" id="PF12728"/>
    </source>
</evidence>